<gene>
    <name evidence="2" type="ORF">AYR53_05925</name>
</gene>
<sequence length="228" mass="25804">MFNMIRGDFYRLKHSKGFYITEFILIALVLSSVLTGTLGTIGARSDSIEEFQQAGGAWNAVKATKLMTSMCSFLIYLILPLFIMTTGFEFSRRSYKNPLSSGMTRLNYYLSKYSVFIVIVLLQVILYYGTVYVVTGIKNGFGIFTLNFGIKMAQAILLQLLLLLAIFSVSILVLFITFSTISAVVTTIIFPLLVNILHMIFIKVAWLKYFDFQGTIDSAYFTHFQPKI</sequence>
<dbReference type="Proteomes" id="UP000078582">
    <property type="component" value="Chromosome"/>
</dbReference>
<evidence type="ECO:0000313" key="2">
    <source>
        <dbReference type="EMBL" id="ANK62359.1"/>
    </source>
</evidence>
<feature type="transmembrane region" description="Helical" evidence="1">
    <location>
        <begin position="63"/>
        <end position="85"/>
    </location>
</feature>
<keyword evidence="1" id="KW-1133">Transmembrane helix</keyword>
<keyword evidence="3" id="KW-1185">Reference proteome</keyword>
<feature type="transmembrane region" description="Helical" evidence="1">
    <location>
        <begin position="184"/>
        <end position="206"/>
    </location>
</feature>
<proteinExistence type="predicted"/>
<name>A0A192H0N7_9LACO</name>
<evidence type="ECO:0000313" key="3">
    <source>
        <dbReference type="Proteomes" id="UP000078582"/>
    </source>
</evidence>
<evidence type="ECO:0000256" key="1">
    <source>
        <dbReference type="SAM" id="Phobius"/>
    </source>
</evidence>
<dbReference type="RefSeq" id="WP_068281159.1">
    <property type="nucleotide sequence ID" value="NZ_CP014873.1"/>
</dbReference>
<dbReference type="PANTHER" id="PTHR37305">
    <property type="entry name" value="INTEGRAL MEMBRANE PROTEIN-RELATED"/>
    <property type="match status" value="1"/>
</dbReference>
<dbReference type="AlphaFoldDB" id="A0A192H0N7"/>
<dbReference type="OrthoDB" id="3230233at2"/>
<organism evidence="2 3">
    <name type="scientific">Loigolactobacillus backii</name>
    <dbReference type="NCBI Taxonomy" id="375175"/>
    <lineage>
        <taxon>Bacteria</taxon>
        <taxon>Bacillati</taxon>
        <taxon>Bacillota</taxon>
        <taxon>Bacilli</taxon>
        <taxon>Lactobacillales</taxon>
        <taxon>Lactobacillaceae</taxon>
        <taxon>Loigolactobacillus</taxon>
    </lineage>
</organism>
<dbReference type="EMBL" id="CP014873">
    <property type="protein sequence ID" value="ANK62359.1"/>
    <property type="molecule type" value="Genomic_DNA"/>
</dbReference>
<keyword evidence="1" id="KW-0812">Transmembrane</keyword>
<feature type="transmembrane region" description="Helical" evidence="1">
    <location>
        <begin position="106"/>
        <end position="125"/>
    </location>
</feature>
<reference evidence="2 3" key="1">
    <citation type="submission" date="2016-03" db="EMBL/GenBank/DDBJ databases">
        <title>Pediococcus and Lactobacillus from brewery environment - whole genome sequencing and assembly.</title>
        <authorList>
            <person name="Behr J."/>
            <person name="Geissler A.J."/>
            <person name="Vogel R.F."/>
        </authorList>
    </citation>
    <scope>NUCLEOTIDE SEQUENCE [LARGE SCALE GENOMIC DNA]</scope>
    <source>
        <strain evidence="2 3">TMW 1.1989</strain>
    </source>
</reference>
<dbReference type="GeneID" id="42981787"/>
<accession>A0A192H0N7</accession>
<protein>
    <submittedName>
        <fullName evidence="2">Uncharacterized protein</fullName>
    </submittedName>
</protein>
<feature type="transmembrane region" description="Helical" evidence="1">
    <location>
        <begin position="20"/>
        <end position="43"/>
    </location>
</feature>
<keyword evidence="1" id="KW-0472">Membrane</keyword>
<dbReference type="PANTHER" id="PTHR37305:SF1">
    <property type="entry name" value="MEMBRANE PROTEIN"/>
    <property type="match status" value="1"/>
</dbReference>
<feature type="transmembrane region" description="Helical" evidence="1">
    <location>
        <begin position="157"/>
        <end position="178"/>
    </location>
</feature>